<dbReference type="AlphaFoldDB" id="A0A2U3VLC8"/>
<dbReference type="InParanoid" id="A0A2U3VLC8"/>
<feature type="region of interest" description="Disordered" evidence="1">
    <location>
        <begin position="1"/>
        <end position="244"/>
    </location>
</feature>
<evidence type="ECO:0000313" key="2">
    <source>
        <dbReference type="Proteomes" id="UP000245340"/>
    </source>
</evidence>
<feature type="compositionally biased region" description="Gly residues" evidence="1">
    <location>
        <begin position="53"/>
        <end position="63"/>
    </location>
</feature>
<accession>A0A2U3VLC8</accession>
<gene>
    <name evidence="3" type="primary">LOC101371952</name>
</gene>
<feature type="compositionally biased region" description="Pro residues" evidence="1">
    <location>
        <begin position="186"/>
        <end position="211"/>
    </location>
</feature>
<dbReference type="KEGG" id="oro:101371952"/>
<feature type="compositionally biased region" description="Basic residues" evidence="1">
    <location>
        <begin position="138"/>
        <end position="147"/>
    </location>
</feature>
<protein>
    <submittedName>
        <fullName evidence="3">Basic salivary proline-rich protein 4-like</fullName>
    </submittedName>
</protein>
<proteinExistence type="predicted"/>
<dbReference type="GeneID" id="101371952"/>
<sequence length="244" mass="25734">MAKPQWSTSGDARTSEGSQDPRPPPQSTPKQSLRPRPNSSHAPPSPRPCRGAPGKGAKSGGGERSPRVEMTAEQAGKEKGPAGCRRTSPRPGAPAPNGGDQGSERRQAASGKPGQRRRRRLATLPSRLSPPEAEGLRGHGRRQHPGRGHSLTGGEGRSSRRLRQRRGSSSSAGSCRCSRRAGSIPPNHPPPGPPPAPPQPPQPPLQPPLPLQPRRGSANRREEARARAPTATAHNLRPQPAAHA</sequence>
<organism evidence="2 3">
    <name type="scientific">Odobenus rosmarus divergens</name>
    <name type="common">Pacific walrus</name>
    <dbReference type="NCBI Taxonomy" id="9708"/>
    <lineage>
        <taxon>Eukaryota</taxon>
        <taxon>Metazoa</taxon>
        <taxon>Chordata</taxon>
        <taxon>Craniata</taxon>
        <taxon>Vertebrata</taxon>
        <taxon>Euteleostomi</taxon>
        <taxon>Mammalia</taxon>
        <taxon>Eutheria</taxon>
        <taxon>Laurasiatheria</taxon>
        <taxon>Carnivora</taxon>
        <taxon>Caniformia</taxon>
        <taxon>Pinnipedia</taxon>
        <taxon>Odobenidae</taxon>
        <taxon>Odobenus</taxon>
    </lineage>
</organism>
<reference evidence="3" key="1">
    <citation type="submission" date="2025-08" db="UniProtKB">
        <authorList>
            <consortium name="RefSeq"/>
        </authorList>
    </citation>
    <scope>IDENTIFICATION</scope>
</reference>
<feature type="compositionally biased region" description="Low complexity" evidence="1">
    <location>
        <begin position="122"/>
        <end position="131"/>
    </location>
</feature>
<dbReference type="RefSeq" id="XP_004395783.1">
    <property type="nucleotide sequence ID" value="XM_004395726.1"/>
</dbReference>
<dbReference type="Proteomes" id="UP000245340">
    <property type="component" value="Unplaced"/>
</dbReference>
<feature type="compositionally biased region" description="Low complexity" evidence="1">
    <location>
        <begin position="167"/>
        <end position="185"/>
    </location>
</feature>
<evidence type="ECO:0000313" key="3">
    <source>
        <dbReference type="RefSeq" id="XP_004395783.1"/>
    </source>
</evidence>
<feature type="compositionally biased region" description="Polar residues" evidence="1">
    <location>
        <begin position="1"/>
        <end position="18"/>
    </location>
</feature>
<keyword evidence="2" id="KW-1185">Reference proteome</keyword>
<name>A0A2U3VLC8_ODORO</name>
<evidence type="ECO:0000256" key="1">
    <source>
        <dbReference type="SAM" id="MobiDB-lite"/>
    </source>
</evidence>